<dbReference type="Proteomes" id="UP000428333">
    <property type="component" value="Linkage Group LG09"/>
</dbReference>
<dbReference type="InterPro" id="IPR011992">
    <property type="entry name" value="EF-hand-dom_pair"/>
</dbReference>
<dbReference type="InterPro" id="IPR001751">
    <property type="entry name" value="S100/CaBP7/8-like_CS"/>
</dbReference>
<name>A0A6A4KYS2_9ERIC</name>
<protein>
    <recommendedName>
        <fullName evidence="2">EF-hand domain-containing protein</fullName>
    </recommendedName>
</protein>
<keyword evidence="4" id="KW-1185">Reference proteome</keyword>
<dbReference type="GO" id="GO:0005509">
    <property type="term" value="F:calcium ion binding"/>
    <property type="evidence" value="ECO:0007669"/>
    <property type="project" value="InterPro"/>
</dbReference>
<sequence>MEEMRGAAMAYYANMSIDQQQKLLSFYKSLDTNGDGKVSIQEYLDFLVKKGYTRFVPPNLFKLLDENNDGTLNFDECVTFFYMINGLRLVICDECGSYLWGLYFLCSSSSVTIAELPTSTTNDVVPCEPQPPSSTVTIAERPTSTTNDVVPCEPQPLWEQLPHRAAEAVVQAIALKALDLYMLILAKTYATGARTKGIGNNG</sequence>
<evidence type="ECO:0000313" key="3">
    <source>
        <dbReference type="EMBL" id="KAE9452986.1"/>
    </source>
</evidence>
<dbReference type="PROSITE" id="PS00018">
    <property type="entry name" value="EF_HAND_1"/>
    <property type="match status" value="1"/>
</dbReference>
<organism evidence="3 4">
    <name type="scientific">Rhododendron williamsianum</name>
    <dbReference type="NCBI Taxonomy" id="262921"/>
    <lineage>
        <taxon>Eukaryota</taxon>
        <taxon>Viridiplantae</taxon>
        <taxon>Streptophyta</taxon>
        <taxon>Embryophyta</taxon>
        <taxon>Tracheophyta</taxon>
        <taxon>Spermatophyta</taxon>
        <taxon>Magnoliopsida</taxon>
        <taxon>eudicotyledons</taxon>
        <taxon>Gunneridae</taxon>
        <taxon>Pentapetalae</taxon>
        <taxon>asterids</taxon>
        <taxon>Ericales</taxon>
        <taxon>Ericaceae</taxon>
        <taxon>Ericoideae</taxon>
        <taxon>Rhodoreae</taxon>
        <taxon>Rhododendron</taxon>
    </lineage>
</organism>
<evidence type="ECO:0000313" key="4">
    <source>
        <dbReference type="Proteomes" id="UP000428333"/>
    </source>
</evidence>
<feature type="domain" description="EF-hand" evidence="2">
    <location>
        <begin position="59"/>
        <end position="87"/>
    </location>
</feature>
<dbReference type="SUPFAM" id="SSF47473">
    <property type="entry name" value="EF-hand"/>
    <property type="match status" value="1"/>
</dbReference>
<reference evidence="3 4" key="1">
    <citation type="journal article" date="2019" name="Genome Biol. Evol.">
        <title>The Rhododendron genome and chromosomal organization provide insight into shared whole-genome duplications across the heath family (Ericaceae).</title>
        <authorList>
            <person name="Soza V.L."/>
            <person name="Lindsley D."/>
            <person name="Waalkes A."/>
            <person name="Ramage E."/>
            <person name="Patwardhan R.P."/>
            <person name="Burton J.N."/>
            <person name="Adey A."/>
            <person name="Kumar A."/>
            <person name="Qiu R."/>
            <person name="Shendure J."/>
            <person name="Hall B."/>
        </authorList>
    </citation>
    <scope>NUCLEOTIDE SEQUENCE [LARGE SCALE GENOMIC DNA]</scope>
    <source>
        <strain evidence="3">RSF 1966-606</strain>
    </source>
</reference>
<dbReference type="PROSITE" id="PS50222">
    <property type="entry name" value="EF_HAND_2"/>
    <property type="match status" value="2"/>
</dbReference>
<proteinExistence type="predicted"/>
<comment type="caution">
    <text evidence="3">The sequence shown here is derived from an EMBL/GenBank/DDBJ whole genome shotgun (WGS) entry which is preliminary data.</text>
</comment>
<dbReference type="EMBL" id="QEFC01002320">
    <property type="protein sequence ID" value="KAE9452986.1"/>
    <property type="molecule type" value="Genomic_DNA"/>
</dbReference>
<dbReference type="InterPro" id="IPR018247">
    <property type="entry name" value="EF_Hand_1_Ca_BS"/>
</dbReference>
<dbReference type="Pfam" id="PF13202">
    <property type="entry name" value="EF-hand_5"/>
    <property type="match status" value="2"/>
</dbReference>
<dbReference type="SMART" id="SM00054">
    <property type="entry name" value="EFh"/>
    <property type="match status" value="2"/>
</dbReference>
<keyword evidence="1" id="KW-0106">Calcium</keyword>
<dbReference type="AlphaFoldDB" id="A0A6A4KYS2"/>
<accession>A0A6A4KYS2</accession>
<dbReference type="Gene3D" id="1.10.238.10">
    <property type="entry name" value="EF-hand"/>
    <property type="match status" value="1"/>
</dbReference>
<gene>
    <name evidence="3" type="ORF">C3L33_15115</name>
</gene>
<evidence type="ECO:0000259" key="2">
    <source>
        <dbReference type="PROSITE" id="PS50222"/>
    </source>
</evidence>
<dbReference type="PROSITE" id="PS00303">
    <property type="entry name" value="S100_CABP"/>
    <property type="match status" value="1"/>
</dbReference>
<feature type="non-terminal residue" evidence="3">
    <location>
        <position position="1"/>
    </location>
</feature>
<feature type="domain" description="EF-hand" evidence="2">
    <location>
        <begin position="18"/>
        <end position="53"/>
    </location>
</feature>
<dbReference type="OrthoDB" id="8785703at2759"/>
<dbReference type="InterPro" id="IPR002048">
    <property type="entry name" value="EF_hand_dom"/>
</dbReference>
<evidence type="ECO:0000256" key="1">
    <source>
        <dbReference type="ARBA" id="ARBA00022837"/>
    </source>
</evidence>